<dbReference type="Proteomes" id="UP001357223">
    <property type="component" value="Chromosome"/>
</dbReference>
<proteinExistence type="predicted"/>
<organism evidence="1 2">
    <name type="scientific">Niallia oryzisoli</name>
    <dbReference type="NCBI Taxonomy" id="1737571"/>
    <lineage>
        <taxon>Bacteria</taxon>
        <taxon>Bacillati</taxon>
        <taxon>Bacillota</taxon>
        <taxon>Bacilli</taxon>
        <taxon>Bacillales</taxon>
        <taxon>Bacillaceae</taxon>
        <taxon>Niallia</taxon>
    </lineage>
</organism>
<gene>
    <name evidence="1" type="ORF">R4Z09_11125</name>
</gene>
<dbReference type="RefSeq" id="WP_338452380.1">
    <property type="nucleotide sequence ID" value="NZ_CP137640.1"/>
</dbReference>
<evidence type="ECO:0000313" key="1">
    <source>
        <dbReference type="EMBL" id="WVX83496.1"/>
    </source>
</evidence>
<evidence type="ECO:0000313" key="2">
    <source>
        <dbReference type="Proteomes" id="UP001357223"/>
    </source>
</evidence>
<keyword evidence="2" id="KW-1185">Reference proteome</keyword>
<name>A0ABZ2CMC6_9BACI</name>
<protein>
    <submittedName>
        <fullName evidence="1">Uncharacterized protein</fullName>
    </submittedName>
</protein>
<dbReference type="EMBL" id="CP137640">
    <property type="protein sequence ID" value="WVX83496.1"/>
    <property type="molecule type" value="Genomic_DNA"/>
</dbReference>
<accession>A0ABZ2CMC6</accession>
<reference evidence="1 2" key="1">
    <citation type="submission" date="2023-10" db="EMBL/GenBank/DDBJ databases">
        <title>Niallia locisalis sp.nov. isolated from a salt pond sample.</title>
        <authorList>
            <person name="Li X.-J."/>
            <person name="Dong L."/>
        </authorList>
    </citation>
    <scope>NUCLEOTIDE SEQUENCE [LARGE SCALE GENOMIC DNA]</scope>
    <source>
        <strain evidence="1 2">DSM 29761</strain>
    </source>
</reference>
<sequence length="44" mass="5012">MNAEEKLEEIKNICQSITQLDFDQFTSNDDQIELAEVILAIIGK</sequence>